<dbReference type="AlphaFoldDB" id="A0A1E3UEN8"/>
<dbReference type="EMBL" id="MEHA01000015">
    <property type="protein sequence ID" value="ODR48979.1"/>
    <property type="molecule type" value="Genomic_DNA"/>
</dbReference>
<gene>
    <name evidence="11" type="ORF">BEI59_19795</name>
    <name evidence="12" type="ORF">BEI63_03620</name>
</gene>
<comment type="catalytic activity">
    <reaction evidence="1">
        <text>ATP + protein L-histidine = ADP + protein N-phospho-L-histidine.</text>
        <dbReference type="EC" id="2.7.13.3"/>
    </reaction>
</comment>
<dbReference type="CDD" id="cd00082">
    <property type="entry name" value="HisKA"/>
    <property type="match status" value="1"/>
</dbReference>
<dbReference type="PROSITE" id="PS50109">
    <property type="entry name" value="HIS_KIN"/>
    <property type="match status" value="1"/>
</dbReference>
<dbReference type="Gene3D" id="1.10.287.130">
    <property type="match status" value="1"/>
</dbReference>
<keyword evidence="14" id="KW-1185">Reference proteome</keyword>
<dbReference type="PANTHER" id="PTHR43711:SF26">
    <property type="entry name" value="SENSOR HISTIDINE KINASE RCSC"/>
    <property type="match status" value="1"/>
</dbReference>
<dbReference type="GO" id="GO:0000155">
    <property type="term" value="F:phosphorelay sensor kinase activity"/>
    <property type="evidence" value="ECO:0007669"/>
    <property type="project" value="InterPro"/>
</dbReference>
<dbReference type="SUPFAM" id="SSF55874">
    <property type="entry name" value="ATPase domain of HSP90 chaperone/DNA topoisomerase II/histidine kinase"/>
    <property type="match status" value="1"/>
</dbReference>
<dbReference type="OrthoDB" id="9773956at2"/>
<dbReference type="InterPro" id="IPR050736">
    <property type="entry name" value="Sensor_HK_Regulatory"/>
</dbReference>
<organism evidence="11 13">
    <name type="scientific">Eisenbergiella tayi</name>
    <dbReference type="NCBI Taxonomy" id="1432052"/>
    <lineage>
        <taxon>Bacteria</taxon>
        <taxon>Bacillati</taxon>
        <taxon>Bacillota</taxon>
        <taxon>Clostridia</taxon>
        <taxon>Lachnospirales</taxon>
        <taxon>Lachnospiraceae</taxon>
        <taxon>Eisenbergiella</taxon>
    </lineage>
</organism>
<feature type="coiled-coil region" evidence="8">
    <location>
        <begin position="96"/>
        <end position="134"/>
    </location>
</feature>
<keyword evidence="9" id="KW-1133">Transmembrane helix</keyword>
<evidence type="ECO:0000313" key="11">
    <source>
        <dbReference type="EMBL" id="ODR48979.1"/>
    </source>
</evidence>
<accession>A0A1E3UEN8</accession>
<dbReference type="GO" id="GO:0016020">
    <property type="term" value="C:membrane"/>
    <property type="evidence" value="ECO:0007669"/>
    <property type="project" value="UniProtKB-SubCell"/>
</dbReference>
<comment type="caution">
    <text evidence="11">The sequence shown here is derived from an EMBL/GenBank/DDBJ whole genome shotgun (WGS) entry which is preliminary data.</text>
</comment>
<dbReference type="SUPFAM" id="SSF47384">
    <property type="entry name" value="Homodimeric domain of signal transducing histidine kinase"/>
    <property type="match status" value="1"/>
</dbReference>
<feature type="transmembrane region" description="Helical" evidence="9">
    <location>
        <begin position="38"/>
        <end position="58"/>
    </location>
</feature>
<evidence type="ECO:0000256" key="3">
    <source>
        <dbReference type="ARBA" id="ARBA00012438"/>
    </source>
</evidence>
<evidence type="ECO:0000256" key="1">
    <source>
        <dbReference type="ARBA" id="ARBA00000085"/>
    </source>
</evidence>
<dbReference type="InterPro" id="IPR036890">
    <property type="entry name" value="HATPase_C_sf"/>
</dbReference>
<keyword evidence="5" id="KW-0808">Transferase</keyword>
<dbReference type="Gene3D" id="3.30.565.10">
    <property type="entry name" value="Histidine kinase-like ATPase, C-terminal domain"/>
    <property type="match status" value="1"/>
</dbReference>
<dbReference type="PRINTS" id="PR00344">
    <property type="entry name" value="BCTRLSENSOR"/>
</dbReference>
<evidence type="ECO:0000256" key="5">
    <source>
        <dbReference type="ARBA" id="ARBA00022679"/>
    </source>
</evidence>
<dbReference type="Proteomes" id="UP000094271">
    <property type="component" value="Unassembled WGS sequence"/>
</dbReference>
<dbReference type="InterPro" id="IPR003594">
    <property type="entry name" value="HATPase_dom"/>
</dbReference>
<evidence type="ECO:0000313" key="13">
    <source>
        <dbReference type="Proteomes" id="UP000094271"/>
    </source>
</evidence>
<dbReference type="InterPro" id="IPR003661">
    <property type="entry name" value="HisK_dim/P_dom"/>
</dbReference>
<keyword evidence="9" id="KW-0812">Transmembrane</keyword>
<keyword evidence="8" id="KW-0175">Coiled coil</keyword>
<comment type="subcellular location">
    <subcellularLocation>
        <location evidence="2">Membrane</location>
    </subcellularLocation>
</comment>
<dbReference type="FunFam" id="3.30.565.10:FF:000006">
    <property type="entry name" value="Sensor histidine kinase WalK"/>
    <property type="match status" value="1"/>
</dbReference>
<evidence type="ECO:0000313" key="12">
    <source>
        <dbReference type="EMBL" id="ODR60290.1"/>
    </source>
</evidence>
<dbReference type="PANTHER" id="PTHR43711">
    <property type="entry name" value="TWO-COMPONENT HISTIDINE KINASE"/>
    <property type="match status" value="1"/>
</dbReference>
<proteinExistence type="predicted"/>
<dbReference type="CDD" id="cd00075">
    <property type="entry name" value="HATPase"/>
    <property type="match status" value="1"/>
</dbReference>
<sequence length="343" mass="38679">MKMQNISIRKFLRIICAGTVLTAAAVLAVLYWLTRDSRIVLCGLILTAVFFMWGAVFLKYFQLKLSRFTDSLCRTLDGMMDGNERPHVDYEAETLLARISHRLERLYNTMQENRRKVEEEKAELQSLVSDISHQTKIPIANLKMLNDTLMTRPVSVEKRREFLQATGSKLDKLDFLIRAMVKTSRLETGVIVLEKKPAAIADTLAAAVNGILAPMEQKQITLSVDCPEDLTVAHDSRWTSEALFNLLDNAVKYTPAGGNIHVTVQVWEFYVKIDVADTGRGIPESAQATIFKRFYREASVHTVDGIGIGLYLAREIITMQGGYIKVISEIDKGSTFSVFLPRR</sequence>
<keyword evidence="6 11" id="KW-0418">Kinase</keyword>
<name>A0A1E3UEN8_9FIRM</name>
<evidence type="ECO:0000313" key="14">
    <source>
        <dbReference type="Proteomes" id="UP000094869"/>
    </source>
</evidence>
<reference evidence="12 14" key="1">
    <citation type="submission" date="2016-08" db="EMBL/GenBank/DDBJ databases">
        <title>Characterization of Isolates of Eisenbergiella tayi Derived from Blood Cultures, Using Whole Genome Sequencing.</title>
        <authorList>
            <person name="Bernier A.-M."/>
            <person name="Burdz T."/>
            <person name="Wiebe D."/>
            <person name="Bernard K."/>
        </authorList>
    </citation>
    <scope>NUCLEOTIDE SEQUENCE [LARGE SCALE GENOMIC DNA]</scope>
    <source>
        <strain evidence="12 14">NML120146</strain>
    </source>
</reference>
<keyword evidence="7" id="KW-0902">Two-component regulatory system</keyword>
<dbReference type="InterPro" id="IPR004358">
    <property type="entry name" value="Sig_transdc_His_kin-like_C"/>
</dbReference>
<evidence type="ECO:0000256" key="8">
    <source>
        <dbReference type="SAM" id="Coils"/>
    </source>
</evidence>
<feature type="transmembrane region" description="Helical" evidence="9">
    <location>
        <begin position="12"/>
        <end position="32"/>
    </location>
</feature>
<evidence type="ECO:0000259" key="10">
    <source>
        <dbReference type="PROSITE" id="PS50109"/>
    </source>
</evidence>
<dbReference type="SMART" id="SM00388">
    <property type="entry name" value="HisKA"/>
    <property type="match status" value="1"/>
</dbReference>
<dbReference type="InterPro" id="IPR005467">
    <property type="entry name" value="His_kinase_dom"/>
</dbReference>
<dbReference type="EMBL" id="MEHD01000011">
    <property type="protein sequence ID" value="ODR60290.1"/>
    <property type="molecule type" value="Genomic_DNA"/>
</dbReference>
<keyword evidence="9" id="KW-0472">Membrane</keyword>
<evidence type="ECO:0000256" key="6">
    <source>
        <dbReference type="ARBA" id="ARBA00022777"/>
    </source>
</evidence>
<dbReference type="InterPro" id="IPR036097">
    <property type="entry name" value="HisK_dim/P_sf"/>
</dbReference>
<dbReference type="Pfam" id="PF02518">
    <property type="entry name" value="HATPase_c"/>
    <property type="match status" value="1"/>
</dbReference>
<evidence type="ECO:0000256" key="7">
    <source>
        <dbReference type="ARBA" id="ARBA00023012"/>
    </source>
</evidence>
<evidence type="ECO:0000256" key="9">
    <source>
        <dbReference type="SAM" id="Phobius"/>
    </source>
</evidence>
<reference evidence="11 13" key="2">
    <citation type="submission" date="2016-08" db="EMBL/GenBank/DDBJ databases">
        <authorList>
            <person name="Seilhamer J.J."/>
        </authorList>
    </citation>
    <scope>NUCLEOTIDE SEQUENCE [LARGE SCALE GENOMIC DNA]</scope>
    <source>
        <strain evidence="11 13">NML150140-1</strain>
    </source>
</reference>
<evidence type="ECO:0000256" key="4">
    <source>
        <dbReference type="ARBA" id="ARBA00022553"/>
    </source>
</evidence>
<dbReference type="SMART" id="SM00387">
    <property type="entry name" value="HATPase_c"/>
    <property type="match status" value="1"/>
</dbReference>
<protein>
    <recommendedName>
        <fullName evidence="3">histidine kinase</fullName>
        <ecNumber evidence="3">2.7.13.3</ecNumber>
    </recommendedName>
</protein>
<feature type="domain" description="Histidine kinase" evidence="10">
    <location>
        <begin position="130"/>
        <end position="343"/>
    </location>
</feature>
<dbReference type="EC" id="2.7.13.3" evidence="3"/>
<evidence type="ECO:0000256" key="2">
    <source>
        <dbReference type="ARBA" id="ARBA00004370"/>
    </source>
</evidence>
<keyword evidence="4" id="KW-0597">Phosphoprotein</keyword>
<dbReference type="Proteomes" id="UP000094869">
    <property type="component" value="Unassembled WGS sequence"/>
</dbReference>
<dbReference type="RefSeq" id="WP_069408972.1">
    <property type="nucleotide sequence ID" value="NZ_JAQCZP010000011.1"/>
</dbReference>